<evidence type="ECO:0000313" key="2">
    <source>
        <dbReference type="WBParaSite" id="Hba_11605"/>
    </source>
</evidence>
<keyword evidence="1" id="KW-1185">Reference proteome</keyword>
<evidence type="ECO:0000313" key="1">
    <source>
        <dbReference type="Proteomes" id="UP000095283"/>
    </source>
</evidence>
<accession>A0A1I7X208</accession>
<protein>
    <submittedName>
        <fullName evidence="2">NADH dehydrogenase subunit 4</fullName>
    </submittedName>
</protein>
<reference evidence="2" key="1">
    <citation type="submission" date="2016-11" db="UniProtKB">
        <authorList>
            <consortium name="WormBaseParasite"/>
        </authorList>
    </citation>
    <scope>IDENTIFICATION</scope>
</reference>
<name>A0A1I7X208_HETBA</name>
<organism evidence="1 2">
    <name type="scientific">Heterorhabditis bacteriophora</name>
    <name type="common">Entomopathogenic nematode worm</name>
    <dbReference type="NCBI Taxonomy" id="37862"/>
    <lineage>
        <taxon>Eukaryota</taxon>
        <taxon>Metazoa</taxon>
        <taxon>Ecdysozoa</taxon>
        <taxon>Nematoda</taxon>
        <taxon>Chromadorea</taxon>
        <taxon>Rhabditida</taxon>
        <taxon>Rhabditina</taxon>
        <taxon>Rhabditomorpha</taxon>
        <taxon>Strongyloidea</taxon>
        <taxon>Heterorhabditidae</taxon>
        <taxon>Heterorhabditis</taxon>
    </lineage>
</organism>
<sequence>MYVYILLALPYFFYGSHSFMF</sequence>
<dbReference type="WBParaSite" id="Hba_11605">
    <property type="protein sequence ID" value="Hba_11605"/>
    <property type="gene ID" value="Hba_11605"/>
</dbReference>
<proteinExistence type="predicted"/>
<dbReference type="Proteomes" id="UP000095283">
    <property type="component" value="Unplaced"/>
</dbReference>
<dbReference type="AlphaFoldDB" id="A0A1I7X208"/>